<dbReference type="OrthoDB" id="5519456at2"/>
<dbReference type="SUPFAM" id="SSF81301">
    <property type="entry name" value="Nucleotidyltransferase"/>
    <property type="match status" value="1"/>
</dbReference>
<dbReference type="RefSeq" id="WP_062152695.1">
    <property type="nucleotide sequence ID" value="NZ_CP012373.2"/>
</dbReference>
<evidence type="ECO:0000313" key="2">
    <source>
        <dbReference type="Proteomes" id="UP000234271"/>
    </source>
</evidence>
<dbReference type="Pfam" id="PF08843">
    <property type="entry name" value="AbiEii"/>
    <property type="match status" value="1"/>
</dbReference>
<dbReference type="STRING" id="288004.AL038_10725"/>
<proteinExistence type="predicted"/>
<accession>A0A2N9YGG4</accession>
<gene>
    <name evidence="1" type="ORF">BLE401_13545</name>
</gene>
<dbReference type="Gene3D" id="3.30.460.40">
    <property type="match status" value="1"/>
</dbReference>
<name>A0A2N9YGG4_9GAMM</name>
<dbReference type="AlphaFoldDB" id="A0A2N9YGG4"/>
<dbReference type="EMBL" id="CP018889">
    <property type="protein sequence ID" value="AUI69612.1"/>
    <property type="molecule type" value="Genomic_DNA"/>
</dbReference>
<evidence type="ECO:0008006" key="3">
    <source>
        <dbReference type="Google" id="ProtNLM"/>
    </source>
</evidence>
<protein>
    <recommendedName>
        <fullName evidence="3">Nucleotidyltransferase family protein</fullName>
    </recommendedName>
</protein>
<dbReference type="InterPro" id="IPR043519">
    <property type="entry name" value="NT_sf"/>
</dbReference>
<organism evidence="1 2">
    <name type="scientific">Beggiatoa leptomitoformis</name>
    <dbReference type="NCBI Taxonomy" id="288004"/>
    <lineage>
        <taxon>Bacteria</taxon>
        <taxon>Pseudomonadati</taxon>
        <taxon>Pseudomonadota</taxon>
        <taxon>Gammaproteobacteria</taxon>
        <taxon>Thiotrichales</taxon>
        <taxon>Thiotrichaceae</taxon>
        <taxon>Beggiatoa</taxon>
    </lineage>
</organism>
<dbReference type="Proteomes" id="UP000234271">
    <property type="component" value="Chromosome"/>
</dbReference>
<evidence type="ECO:0000313" key="1">
    <source>
        <dbReference type="EMBL" id="AUI69612.1"/>
    </source>
</evidence>
<sequence length="181" mass="21197">MHSQYQVLAHITQCLEQANIAYMLSGSVALSYYAQPRMTRDIDLVIEIQNDDVIKLAQQLGETYYFDEDMAHAAIAHESLFNILHQDSMIKIDCIVRKNHHYRQQEFLRRQHVTFNNLSLWIVSPEDLLLSKLDWLKDSRSEMQFKDIANLITSVPTLDWAYIHDWAQHLGIQHLLKGIHP</sequence>
<dbReference type="KEGG" id="blep:AL038_10725"/>
<reference evidence="2" key="1">
    <citation type="submission" date="2016-12" db="EMBL/GenBank/DDBJ databases">
        <title>Complete Genome Sequence of Beggiatoa leptomitiformis D-401.</title>
        <authorList>
            <person name="Fomenkov A."/>
            <person name="Vincze T."/>
            <person name="Grabovich M."/>
            <person name="Anton B.P."/>
            <person name="Dubinina G."/>
            <person name="Orlova M."/>
            <person name="Belousova E."/>
            <person name="Roberts R.J."/>
        </authorList>
    </citation>
    <scope>NUCLEOTIDE SEQUENCE [LARGE SCALE GENOMIC DNA]</scope>
    <source>
        <strain evidence="2">D-401</strain>
    </source>
</reference>
<keyword evidence="2" id="KW-1185">Reference proteome</keyword>
<dbReference type="InterPro" id="IPR014942">
    <property type="entry name" value="AbiEii"/>
</dbReference>